<organism evidence="2 3">
    <name type="scientific">Anisakis simplex</name>
    <name type="common">Herring worm</name>
    <dbReference type="NCBI Taxonomy" id="6269"/>
    <lineage>
        <taxon>Eukaryota</taxon>
        <taxon>Metazoa</taxon>
        <taxon>Ecdysozoa</taxon>
        <taxon>Nematoda</taxon>
        <taxon>Chromadorea</taxon>
        <taxon>Rhabditida</taxon>
        <taxon>Spirurina</taxon>
        <taxon>Ascaridomorpha</taxon>
        <taxon>Ascaridoidea</taxon>
        <taxon>Anisakidae</taxon>
        <taxon>Anisakis</taxon>
        <taxon>Anisakis simplex complex</taxon>
    </lineage>
</organism>
<dbReference type="Proteomes" id="UP000267096">
    <property type="component" value="Unassembled WGS sequence"/>
</dbReference>
<dbReference type="EMBL" id="UYRR01000568">
    <property type="protein sequence ID" value="VDK18019.1"/>
    <property type="molecule type" value="Genomic_DNA"/>
</dbReference>
<evidence type="ECO:0000313" key="2">
    <source>
        <dbReference type="EMBL" id="VDK18019.1"/>
    </source>
</evidence>
<dbReference type="AlphaFoldDB" id="A0A3P6N8Q3"/>
<evidence type="ECO:0000256" key="1">
    <source>
        <dbReference type="SAM" id="MobiDB-lite"/>
    </source>
</evidence>
<accession>A0A3P6N8Q3</accession>
<sequence>MLIRRTFAYESSSLRGDSSDVFCGGSSSSAHSSTSSASSTLFAASSPSQATSNNNNDNSNAMSSTTQQNSVSSRRKQAKPQRLSTELDVNTQLANITAGTAPSSALANVEWGLKIEDISRNPLFRELGFHELFSNAMQ</sequence>
<protein>
    <submittedName>
        <fullName evidence="2">Uncharacterized protein</fullName>
    </submittedName>
</protein>
<reference evidence="2 3" key="1">
    <citation type="submission" date="2018-11" db="EMBL/GenBank/DDBJ databases">
        <authorList>
            <consortium name="Pathogen Informatics"/>
        </authorList>
    </citation>
    <scope>NUCLEOTIDE SEQUENCE [LARGE SCALE GENOMIC DNA]</scope>
</reference>
<feature type="region of interest" description="Disordered" evidence="1">
    <location>
        <begin position="14"/>
        <end position="86"/>
    </location>
</feature>
<keyword evidence="3" id="KW-1185">Reference proteome</keyword>
<feature type="compositionally biased region" description="Low complexity" evidence="1">
    <location>
        <begin position="19"/>
        <end position="64"/>
    </location>
</feature>
<proteinExistence type="predicted"/>
<gene>
    <name evidence="2" type="ORF">ASIM_LOCUS724</name>
</gene>
<name>A0A3P6N8Q3_ANISI</name>
<evidence type="ECO:0000313" key="3">
    <source>
        <dbReference type="Proteomes" id="UP000267096"/>
    </source>
</evidence>